<reference evidence="4 5" key="1">
    <citation type="journal article" date="2013" name="Genome Announc.">
        <title>Whole-genome sequences of five oyster-associated bacteria show potential for crude oil hydrocarbon degradation.</title>
        <authorList>
            <person name="Chauhan A."/>
            <person name="Green S."/>
            <person name="Pathak A."/>
            <person name="Thomas J."/>
            <person name="Venkatramanan R."/>
        </authorList>
    </citation>
    <scope>NUCLEOTIDE SEQUENCE [LARGE SCALE GENOMIC DNA]</scope>
    <source>
        <strain evidence="4 5">MF109</strain>
    </source>
</reference>
<evidence type="ECO:0000313" key="5">
    <source>
        <dbReference type="Proteomes" id="UP000016033"/>
    </source>
</evidence>
<sequence>MPYSAHRPGRYDSQGRIILDSEPDAVTDDLDFLREFEPTGTDHATREVPESVPAETTPIADAIAADDSAAEEPAPVKPPREPRIRRPRAKRAPRTPGSRARTLAILGGAEGEILDRVPGETPRFVQMFFVLAGTALVSAISMLFALTTGVQAAVWLAVPLALVWALIIFNLDRFLTSTMSSTRNVWRLIGLAIPRVIMAAIIGFVVAEPLVLQIFHNDIAREVASTNITQSQSDQEALENGPEKIALDAASAKVAELENQAATGIVAGTDSSSATESAAQATVDDVTAKMTAQQAVIDQARVLYQCELTGEGAGTVPGCTGVNGQGASSDAAKAQLAEAQQTYDALAAQLRTANEELAAAGTAAKENTSSSEAQNREQAKSQLPTARDSYDQALAAYNARADAVAQGNAGAVGLLSQISGLNRLSEKEPSILWAHILIAALFFMIELLPVLVKVLTSYGDPSLYEKAAAIRKQVALDKVTAEGFRDRAQIVTDQTQGIQAEAGSGEPQTRAERREAAEAQERERAEKRAQAQTLEEQEQLVRPTIG</sequence>
<accession>T5KR32</accession>
<feature type="transmembrane region" description="Helical" evidence="3">
    <location>
        <begin position="152"/>
        <end position="172"/>
    </location>
</feature>
<proteinExistence type="predicted"/>
<dbReference type="AlphaFoldDB" id="T5KR32"/>
<evidence type="ECO:0008006" key="6">
    <source>
        <dbReference type="Google" id="ProtNLM"/>
    </source>
</evidence>
<dbReference type="InterPro" id="IPR025519">
    <property type="entry name" value="DUF4407"/>
</dbReference>
<feature type="compositionally biased region" description="Basic and acidic residues" evidence="2">
    <location>
        <begin position="509"/>
        <end position="529"/>
    </location>
</feature>
<feature type="transmembrane region" description="Helical" evidence="3">
    <location>
        <begin position="124"/>
        <end position="146"/>
    </location>
</feature>
<keyword evidence="3" id="KW-0472">Membrane</keyword>
<keyword evidence="3" id="KW-1133">Transmembrane helix</keyword>
<feature type="coiled-coil region" evidence="1">
    <location>
        <begin position="329"/>
        <end position="356"/>
    </location>
</feature>
<feature type="region of interest" description="Disordered" evidence="2">
    <location>
        <begin position="360"/>
        <end position="385"/>
    </location>
</feature>
<gene>
    <name evidence="4" type="ORF">L687_10450</name>
</gene>
<dbReference type="Proteomes" id="UP000016033">
    <property type="component" value="Unassembled WGS sequence"/>
</dbReference>
<feature type="compositionally biased region" description="Low complexity" evidence="2">
    <location>
        <begin position="53"/>
        <end position="73"/>
    </location>
</feature>
<feature type="region of interest" description="Disordered" evidence="2">
    <location>
        <begin position="37"/>
        <end position="97"/>
    </location>
</feature>
<dbReference type="EMBL" id="ATAO01000013">
    <property type="protein sequence ID" value="EQM86128.1"/>
    <property type="molecule type" value="Genomic_DNA"/>
</dbReference>
<feature type="region of interest" description="Disordered" evidence="2">
    <location>
        <begin position="495"/>
        <end position="546"/>
    </location>
</feature>
<keyword evidence="1" id="KW-0175">Coiled coil</keyword>
<evidence type="ECO:0000313" key="4">
    <source>
        <dbReference type="EMBL" id="EQM86128.1"/>
    </source>
</evidence>
<keyword evidence="3" id="KW-0812">Transmembrane</keyword>
<protein>
    <recommendedName>
        <fullName evidence="6">DUF4407 domain-containing protein</fullName>
    </recommendedName>
</protein>
<evidence type="ECO:0000256" key="2">
    <source>
        <dbReference type="SAM" id="MobiDB-lite"/>
    </source>
</evidence>
<dbReference type="Pfam" id="PF14362">
    <property type="entry name" value="DUF4407"/>
    <property type="match status" value="1"/>
</dbReference>
<evidence type="ECO:0000256" key="1">
    <source>
        <dbReference type="SAM" id="Coils"/>
    </source>
</evidence>
<comment type="caution">
    <text evidence="4">The sequence shown here is derived from an EMBL/GenBank/DDBJ whole genome shotgun (WGS) entry which is preliminary data.</text>
</comment>
<feature type="transmembrane region" description="Helical" evidence="3">
    <location>
        <begin position="432"/>
        <end position="452"/>
    </location>
</feature>
<feature type="transmembrane region" description="Helical" evidence="3">
    <location>
        <begin position="184"/>
        <end position="207"/>
    </location>
</feature>
<name>T5KR32_MICMQ</name>
<dbReference type="RefSeq" id="WP_021198298.1">
    <property type="nucleotide sequence ID" value="NZ_ATAO01000013.1"/>
</dbReference>
<organism evidence="4 5">
    <name type="scientific">Microbacterium maritypicum MF109</name>
    <dbReference type="NCBI Taxonomy" id="1333857"/>
    <lineage>
        <taxon>Bacteria</taxon>
        <taxon>Bacillati</taxon>
        <taxon>Actinomycetota</taxon>
        <taxon>Actinomycetes</taxon>
        <taxon>Micrococcales</taxon>
        <taxon>Microbacteriaceae</taxon>
        <taxon>Microbacterium</taxon>
    </lineage>
</organism>
<dbReference type="PATRIC" id="fig|1333857.3.peg.308"/>
<evidence type="ECO:0000256" key="3">
    <source>
        <dbReference type="SAM" id="Phobius"/>
    </source>
</evidence>